<evidence type="ECO:0000313" key="2">
    <source>
        <dbReference type="Proteomes" id="UP001586593"/>
    </source>
</evidence>
<dbReference type="EMBL" id="JAZHXJ010001213">
    <property type="protein sequence ID" value="KAL1845183.1"/>
    <property type="molecule type" value="Genomic_DNA"/>
</dbReference>
<gene>
    <name evidence="1" type="ORF">VTK73DRAFT_966</name>
</gene>
<keyword evidence="2" id="KW-1185">Reference proteome</keyword>
<dbReference type="Proteomes" id="UP001586593">
    <property type="component" value="Unassembled WGS sequence"/>
</dbReference>
<evidence type="ECO:0000313" key="1">
    <source>
        <dbReference type="EMBL" id="KAL1845183.1"/>
    </source>
</evidence>
<protein>
    <submittedName>
        <fullName evidence="1">Uncharacterized protein</fullName>
    </submittedName>
</protein>
<sequence>MRNISSTSAPLIPPVIIHFNAPDALANVVPLIDLRHALFRPSAKMSRHVLGRQNKEPHISCVADYGTWFADGLFQKVASCSPQPRRPMTVSYCVAPSRGPGQTR</sequence>
<organism evidence="1 2">
    <name type="scientific">Phialemonium thermophilum</name>
    <dbReference type="NCBI Taxonomy" id="223376"/>
    <lineage>
        <taxon>Eukaryota</taxon>
        <taxon>Fungi</taxon>
        <taxon>Dikarya</taxon>
        <taxon>Ascomycota</taxon>
        <taxon>Pezizomycotina</taxon>
        <taxon>Sordariomycetes</taxon>
        <taxon>Sordariomycetidae</taxon>
        <taxon>Cephalothecales</taxon>
        <taxon>Cephalothecaceae</taxon>
        <taxon>Phialemonium</taxon>
    </lineage>
</organism>
<name>A0ABR3VU24_9PEZI</name>
<accession>A0ABR3VU24</accession>
<reference evidence="1 2" key="1">
    <citation type="journal article" date="2024" name="Commun. Biol.">
        <title>Comparative genomic analysis of thermophilic fungi reveals convergent evolutionary adaptations and gene losses.</title>
        <authorList>
            <person name="Steindorff A.S."/>
            <person name="Aguilar-Pontes M.V."/>
            <person name="Robinson A.J."/>
            <person name="Andreopoulos B."/>
            <person name="LaButti K."/>
            <person name="Kuo A."/>
            <person name="Mondo S."/>
            <person name="Riley R."/>
            <person name="Otillar R."/>
            <person name="Haridas S."/>
            <person name="Lipzen A."/>
            <person name="Grimwood J."/>
            <person name="Schmutz J."/>
            <person name="Clum A."/>
            <person name="Reid I.D."/>
            <person name="Moisan M.C."/>
            <person name="Butler G."/>
            <person name="Nguyen T.T.M."/>
            <person name="Dewar K."/>
            <person name="Conant G."/>
            <person name="Drula E."/>
            <person name="Henrissat B."/>
            <person name="Hansel C."/>
            <person name="Singer S."/>
            <person name="Hutchinson M.I."/>
            <person name="de Vries R.P."/>
            <person name="Natvig D.O."/>
            <person name="Powell A.J."/>
            <person name="Tsang A."/>
            <person name="Grigoriev I.V."/>
        </authorList>
    </citation>
    <scope>NUCLEOTIDE SEQUENCE [LARGE SCALE GENOMIC DNA]</scope>
    <source>
        <strain evidence="1 2">ATCC 24622</strain>
    </source>
</reference>
<comment type="caution">
    <text evidence="1">The sequence shown here is derived from an EMBL/GenBank/DDBJ whole genome shotgun (WGS) entry which is preliminary data.</text>
</comment>
<proteinExistence type="predicted"/>